<protein>
    <submittedName>
        <fullName evidence="3">Protein ECT2</fullName>
    </submittedName>
</protein>
<dbReference type="Pfam" id="PF00621">
    <property type="entry name" value="RhoGEF"/>
    <property type="match status" value="1"/>
</dbReference>
<dbReference type="PANTHER" id="PTHR16777">
    <property type="entry name" value="PROTEIN ECT2"/>
    <property type="match status" value="1"/>
</dbReference>
<dbReference type="InterPro" id="IPR011993">
    <property type="entry name" value="PH-like_dom_sf"/>
</dbReference>
<dbReference type="Pfam" id="PF21242">
    <property type="entry name" value="ECT2_PH"/>
    <property type="match status" value="1"/>
</dbReference>
<dbReference type="GO" id="GO:0007399">
    <property type="term" value="P:nervous system development"/>
    <property type="evidence" value="ECO:0007669"/>
    <property type="project" value="TreeGrafter"/>
</dbReference>
<sequence length="979" mass="110373">MSSSLCNGHKKSSHSDLPFQVCIVGEALKQNEALIKAIEHFHLPIIYSSNGLELIDQGGDFTNIYVLEEFEGDVFTSLHKAGQRILGPTTVMQYAKKNEALPNNIRPLYTTSMKNLVITFSGFRSKDELTAMVNLVHHMGGSIRKDFSVTKTTHLVATPTATGGEKYKYSASMGIPIMTSEWIFQAWAKRHDVNCVATNEELMLYKLLPFVGCKLAFLGYSKDEEQHMIEITTKNGGEVSDAKDTSCTHIVVEDGFSLDSTEYNYDVFILKNEWFWACIQMEAKAEERIYIFENMSSSTMTSSSFIMPIRGNKRKRLESVAHQLAIESQEHELFSMNGDLRRKVEAKLSISGSFLDATFSPDKSLDLLSPDSNGSDKRMTSPLDMRSLTPRQQVCYELFQTESNYVGILHTIMTVFKEPLENPEQAGEPLLAPAEIKIIFGNLPPLFEIHQKIRAELTDIVYSWHEEQSVGNVILNHAHELMKCYPPFVNFFEKTKEVLAHCDATKPRFHAFLKRCQSKPECGRQTLQELLIRPVQRLPSVILLLNDILKHTPKNNADHQALEKAIQSLKDVLLHINEDKRKTEGQVEMFDIVNDIENCPANLLSSHRSLVCKMDVQEITDMFTKKNGAVTMFLFTDVLEICKKRNRVNTNSLKSPSVTSLAPNPTKHQSKSYKHLDLIPLAHIKRVVDVTESDETKNVFAIACWSSKELKELLYVFVLVDEINKKEILRTLCRQVANSVCKADSDNLMAVLDPEQLDLHSVENSGNALTKALNKTKSKLGRAWSMKRTPTKRGLSRAFSTIISPLTNGGSSSNTISTLKLSSVTNLTVSSCGLHILNNSFKHGEKATSWNINSILSSLYWLFKDAPVRREDLMKLSSSEKFPLKFCCHRWLENVPCAERAMEISTDICKYVSKVDSGALLKVTCQSYCIIAQAAKDKLITVKLNFFLAVAKMIQQFLVLYQSYKTTNKVASPSAIFSW</sequence>
<proteinExistence type="predicted"/>
<dbReference type="InterPro" id="IPR001357">
    <property type="entry name" value="BRCT_dom"/>
</dbReference>
<dbReference type="PROSITE" id="PS00741">
    <property type="entry name" value="DH_1"/>
    <property type="match status" value="1"/>
</dbReference>
<dbReference type="CDD" id="cd17733">
    <property type="entry name" value="BRCT_Ect2_rpt1"/>
    <property type="match status" value="1"/>
</dbReference>
<dbReference type="Gene3D" id="2.30.29.30">
    <property type="entry name" value="Pleckstrin-homology domain (PH domain)/Phosphotyrosine-binding domain (PTB)"/>
    <property type="match status" value="1"/>
</dbReference>
<dbReference type="EMBL" id="BGPR01000113">
    <property type="protein sequence ID" value="GBL95651.1"/>
    <property type="molecule type" value="Genomic_DNA"/>
</dbReference>
<dbReference type="CDD" id="cd00160">
    <property type="entry name" value="RhoGEF"/>
    <property type="match status" value="1"/>
</dbReference>
<dbReference type="GO" id="GO:0005085">
    <property type="term" value="F:guanyl-nucleotide exchange factor activity"/>
    <property type="evidence" value="ECO:0007669"/>
    <property type="project" value="InterPro"/>
</dbReference>
<dbReference type="AlphaFoldDB" id="A0A4Y2BTU2"/>
<dbReference type="GO" id="GO:0035556">
    <property type="term" value="P:intracellular signal transduction"/>
    <property type="evidence" value="ECO:0007669"/>
    <property type="project" value="InterPro"/>
</dbReference>
<organism evidence="3 4">
    <name type="scientific">Araneus ventricosus</name>
    <name type="common">Orbweaver spider</name>
    <name type="synonym">Epeira ventricosa</name>
    <dbReference type="NCBI Taxonomy" id="182803"/>
    <lineage>
        <taxon>Eukaryota</taxon>
        <taxon>Metazoa</taxon>
        <taxon>Ecdysozoa</taxon>
        <taxon>Arthropoda</taxon>
        <taxon>Chelicerata</taxon>
        <taxon>Arachnida</taxon>
        <taxon>Araneae</taxon>
        <taxon>Araneomorphae</taxon>
        <taxon>Entelegynae</taxon>
        <taxon>Araneoidea</taxon>
        <taxon>Araneidae</taxon>
        <taxon>Araneus</taxon>
    </lineage>
</organism>
<name>A0A4Y2BTU2_ARAVE</name>
<dbReference type="PANTHER" id="PTHR16777:SF2">
    <property type="entry name" value="PROTEIN ECT2"/>
    <property type="match status" value="1"/>
</dbReference>
<gene>
    <name evidence="3" type="primary">Ect2</name>
    <name evidence="3" type="ORF">AVEN_24851_1</name>
</gene>
<dbReference type="Proteomes" id="UP000499080">
    <property type="component" value="Unassembled WGS sequence"/>
</dbReference>
<dbReference type="GO" id="GO:0005096">
    <property type="term" value="F:GTPase activator activity"/>
    <property type="evidence" value="ECO:0007669"/>
    <property type="project" value="InterPro"/>
</dbReference>
<dbReference type="SMART" id="SM00325">
    <property type="entry name" value="RhoGEF"/>
    <property type="match status" value="1"/>
</dbReference>
<dbReference type="InterPro" id="IPR001331">
    <property type="entry name" value="GDS_CDC24_CS"/>
</dbReference>
<dbReference type="Gene3D" id="3.40.50.10190">
    <property type="entry name" value="BRCT domain"/>
    <property type="match status" value="3"/>
</dbReference>
<evidence type="ECO:0000259" key="2">
    <source>
        <dbReference type="PROSITE" id="PS50172"/>
    </source>
</evidence>
<dbReference type="CDD" id="cd17732">
    <property type="entry name" value="BRCT_Ect2_rpt2"/>
    <property type="match status" value="1"/>
</dbReference>
<evidence type="ECO:0000313" key="3">
    <source>
        <dbReference type="EMBL" id="GBL95651.1"/>
    </source>
</evidence>
<dbReference type="Gene3D" id="1.20.900.10">
    <property type="entry name" value="Dbl homology (DH) domain"/>
    <property type="match status" value="1"/>
</dbReference>
<dbReference type="GO" id="GO:2000431">
    <property type="term" value="P:regulation of cytokinesis, actomyosin contractile ring assembly"/>
    <property type="evidence" value="ECO:0007669"/>
    <property type="project" value="InterPro"/>
</dbReference>
<dbReference type="Pfam" id="PF21243">
    <property type="entry name" value="ECT2_BRCT0"/>
    <property type="match status" value="1"/>
</dbReference>
<evidence type="ECO:0000259" key="1">
    <source>
        <dbReference type="PROSITE" id="PS50010"/>
    </source>
</evidence>
<dbReference type="InterPro" id="IPR036420">
    <property type="entry name" value="BRCT_dom_sf"/>
</dbReference>
<dbReference type="Pfam" id="PF00533">
    <property type="entry name" value="BRCT"/>
    <property type="match status" value="1"/>
</dbReference>
<dbReference type="PROSITE" id="PS50172">
    <property type="entry name" value="BRCT"/>
    <property type="match status" value="2"/>
</dbReference>
<dbReference type="InterPro" id="IPR049396">
    <property type="entry name" value="ECT2_BRCT0"/>
</dbReference>
<dbReference type="PROSITE" id="PS50010">
    <property type="entry name" value="DH_2"/>
    <property type="match status" value="1"/>
</dbReference>
<feature type="domain" description="DH" evidence="1">
    <location>
        <begin position="390"/>
        <end position="579"/>
    </location>
</feature>
<dbReference type="InterPro" id="IPR049395">
    <property type="entry name" value="ECT2_PH"/>
</dbReference>
<dbReference type="InterPro" id="IPR026817">
    <property type="entry name" value="Ect2"/>
</dbReference>
<reference evidence="3 4" key="1">
    <citation type="journal article" date="2019" name="Sci. Rep.">
        <title>Orb-weaving spider Araneus ventricosus genome elucidates the spidroin gene catalogue.</title>
        <authorList>
            <person name="Kono N."/>
            <person name="Nakamura H."/>
            <person name="Ohtoshi R."/>
            <person name="Moran D.A.P."/>
            <person name="Shinohara A."/>
            <person name="Yoshida Y."/>
            <person name="Fujiwara M."/>
            <person name="Mori M."/>
            <person name="Tomita M."/>
            <person name="Arakawa K."/>
        </authorList>
    </citation>
    <scope>NUCLEOTIDE SEQUENCE [LARGE SCALE GENOMIC DNA]</scope>
</reference>
<dbReference type="GO" id="GO:0000281">
    <property type="term" value="P:mitotic cytokinesis"/>
    <property type="evidence" value="ECO:0007669"/>
    <property type="project" value="TreeGrafter"/>
</dbReference>
<accession>A0A4Y2BTU2</accession>
<dbReference type="CDD" id="cd01229">
    <property type="entry name" value="PH_Ect2"/>
    <property type="match status" value="1"/>
</dbReference>
<feature type="domain" description="BRCT" evidence="2">
    <location>
        <begin position="108"/>
        <end position="185"/>
    </location>
</feature>
<feature type="domain" description="BRCT" evidence="2">
    <location>
        <begin position="210"/>
        <end position="292"/>
    </location>
</feature>
<dbReference type="GO" id="GO:0005938">
    <property type="term" value="C:cell cortex"/>
    <property type="evidence" value="ECO:0007669"/>
    <property type="project" value="TreeGrafter"/>
</dbReference>
<dbReference type="SUPFAM" id="SSF48065">
    <property type="entry name" value="DBL homology domain (DH-domain)"/>
    <property type="match status" value="1"/>
</dbReference>
<dbReference type="InterPro" id="IPR000219">
    <property type="entry name" value="DH_dom"/>
</dbReference>
<comment type="caution">
    <text evidence="3">The sequence shown here is derived from an EMBL/GenBank/DDBJ whole genome shotgun (WGS) entry which is preliminary data.</text>
</comment>
<dbReference type="SUPFAM" id="SSF50729">
    <property type="entry name" value="PH domain-like"/>
    <property type="match status" value="1"/>
</dbReference>
<dbReference type="Pfam" id="PF12738">
    <property type="entry name" value="PTCB-BRCT"/>
    <property type="match status" value="1"/>
</dbReference>
<evidence type="ECO:0000313" key="4">
    <source>
        <dbReference type="Proteomes" id="UP000499080"/>
    </source>
</evidence>
<dbReference type="SMART" id="SM00292">
    <property type="entry name" value="BRCT"/>
    <property type="match status" value="2"/>
</dbReference>
<dbReference type="SUPFAM" id="SSF52113">
    <property type="entry name" value="BRCT domain"/>
    <property type="match status" value="2"/>
</dbReference>
<keyword evidence="4" id="KW-1185">Reference proteome</keyword>
<dbReference type="InterPro" id="IPR035899">
    <property type="entry name" value="DBL_dom_sf"/>
</dbReference>
<dbReference type="OrthoDB" id="9997817at2759"/>
<dbReference type="GO" id="GO:0005634">
    <property type="term" value="C:nucleus"/>
    <property type="evidence" value="ECO:0007669"/>
    <property type="project" value="InterPro"/>
</dbReference>